<gene>
    <name evidence="2" type="ORF">FFL34_11705</name>
</gene>
<feature type="domain" description="HTH cro/C1-type" evidence="1">
    <location>
        <begin position="18"/>
        <end position="58"/>
    </location>
</feature>
<dbReference type="AlphaFoldDB" id="A0A5S3QLL6"/>
<dbReference type="Proteomes" id="UP000306980">
    <property type="component" value="Unassembled WGS sequence"/>
</dbReference>
<dbReference type="GO" id="GO:0003677">
    <property type="term" value="F:DNA binding"/>
    <property type="evidence" value="ECO:0007669"/>
    <property type="project" value="InterPro"/>
</dbReference>
<dbReference type="EMBL" id="VCIA01000001">
    <property type="protein sequence ID" value="TMN22685.1"/>
    <property type="molecule type" value="Genomic_DNA"/>
</dbReference>
<dbReference type="InterPro" id="IPR010982">
    <property type="entry name" value="Lambda_DNA-bd_dom_sf"/>
</dbReference>
<evidence type="ECO:0000313" key="3">
    <source>
        <dbReference type="Proteomes" id="UP000306980"/>
    </source>
</evidence>
<dbReference type="OrthoDB" id="1904300at2"/>
<proteinExistence type="predicted"/>
<dbReference type="CDD" id="cd00093">
    <property type="entry name" value="HTH_XRE"/>
    <property type="match status" value="1"/>
</dbReference>
<dbReference type="SUPFAM" id="SSF47413">
    <property type="entry name" value="lambda repressor-like DNA-binding domains"/>
    <property type="match status" value="1"/>
</dbReference>
<comment type="caution">
    <text evidence="2">The sequence shown here is derived from an EMBL/GenBank/DDBJ whole genome shotgun (WGS) entry which is preliminary data.</text>
</comment>
<dbReference type="Gene3D" id="1.10.260.40">
    <property type="entry name" value="lambda repressor-like DNA-binding domains"/>
    <property type="match status" value="1"/>
</dbReference>
<dbReference type="PROSITE" id="PS50943">
    <property type="entry name" value="HTH_CROC1"/>
    <property type="match status" value="1"/>
</dbReference>
<evidence type="ECO:0000259" key="1">
    <source>
        <dbReference type="PROSITE" id="PS50943"/>
    </source>
</evidence>
<reference evidence="2 3" key="1">
    <citation type="submission" date="2019-05" db="EMBL/GenBank/DDBJ databases">
        <title>Genomic analysis of Lentibacillus sp. NKC220-2.</title>
        <authorList>
            <person name="Oh Y.J."/>
        </authorList>
    </citation>
    <scope>NUCLEOTIDE SEQUENCE [LARGE SCALE GENOMIC DNA]</scope>
    <source>
        <strain evidence="2 3">NKC220-2</strain>
    </source>
</reference>
<dbReference type="InterPro" id="IPR001387">
    <property type="entry name" value="Cro/C1-type_HTH"/>
</dbReference>
<dbReference type="RefSeq" id="WP_138603586.1">
    <property type="nucleotide sequence ID" value="NZ_VCIA01000001.1"/>
</dbReference>
<organism evidence="2 3">
    <name type="scientific">Lentibacillus cibarius</name>
    <dbReference type="NCBI Taxonomy" id="2583219"/>
    <lineage>
        <taxon>Bacteria</taxon>
        <taxon>Bacillati</taxon>
        <taxon>Bacillota</taxon>
        <taxon>Bacilli</taxon>
        <taxon>Bacillales</taxon>
        <taxon>Bacillaceae</taxon>
        <taxon>Lentibacillus</taxon>
    </lineage>
</organism>
<evidence type="ECO:0000313" key="2">
    <source>
        <dbReference type="EMBL" id="TMN22685.1"/>
    </source>
</evidence>
<accession>A0A5S3QLL6</accession>
<sequence>MIGLKYILNLYGMEHQILADKLGIKKQNINLWVTEKQRIPQRHLPVLAEIFDIDEGYFQKELDDVDKLVIQKEKLRHELKPRIVDYETELSLNGEPDLYQKPIYSHSELNSIEIDIEKAQLIQDFKVVLSEVKDSTNLLKFTQLLLLLKRHKNDELFNVTIDALSYYYNILPEWVGEPESDEFVDLFLHLSEEYLSDK</sequence>
<name>A0A5S3QLL6_9BACI</name>
<protein>
    <submittedName>
        <fullName evidence="2">Helix-turn-helix transcriptional regulator</fullName>
    </submittedName>
</protein>